<evidence type="ECO:0000256" key="2">
    <source>
        <dbReference type="ARBA" id="ARBA00022967"/>
    </source>
</evidence>
<reference evidence="4 5" key="1">
    <citation type="submission" date="2015-12" db="EMBL/GenBank/DDBJ databases">
        <authorList>
            <person name="Shamseldin A."/>
            <person name="Moawad H."/>
            <person name="Abd El-Rahim W.M."/>
            <person name="Sadowsky M.J."/>
        </authorList>
    </citation>
    <scope>NUCLEOTIDE SEQUENCE [LARGE SCALE GENOMIC DNA]</scope>
    <source>
        <strain evidence="4 5">SM2</strain>
    </source>
</reference>
<dbReference type="FunFam" id="3.30.70.100:FF:000005">
    <property type="entry name" value="Copper-exporting P-type ATPase A"/>
    <property type="match status" value="1"/>
</dbReference>
<sequence>MSASKRNTPSSVHNKTTLQLTILGMNCGACVGRITRALNELDGIDGVEINLAAKTADIIVNDADIDSDTIIAAIAEAGYQASPIALANHE</sequence>
<dbReference type="InterPro" id="IPR006121">
    <property type="entry name" value="HMA_dom"/>
</dbReference>
<evidence type="ECO:0000256" key="1">
    <source>
        <dbReference type="ARBA" id="ARBA00022723"/>
    </source>
</evidence>
<dbReference type="Proteomes" id="UP000074119">
    <property type="component" value="Chromosome"/>
</dbReference>
<dbReference type="RefSeq" id="WP_008247895.1">
    <property type="nucleotide sequence ID" value="NZ_CP014544.1"/>
</dbReference>
<dbReference type="Pfam" id="PF00403">
    <property type="entry name" value="HMA"/>
    <property type="match status" value="1"/>
</dbReference>
<feature type="domain" description="HMA" evidence="3">
    <location>
        <begin position="16"/>
        <end position="82"/>
    </location>
</feature>
<dbReference type="CDD" id="cd00371">
    <property type="entry name" value="HMA"/>
    <property type="match status" value="1"/>
</dbReference>
<organism evidence="4 5">
    <name type="scientific">Zhongshania aliphaticivorans</name>
    <dbReference type="NCBI Taxonomy" id="1470434"/>
    <lineage>
        <taxon>Bacteria</taxon>
        <taxon>Pseudomonadati</taxon>
        <taxon>Pseudomonadota</taxon>
        <taxon>Gammaproteobacteria</taxon>
        <taxon>Cellvibrionales</taxon>
        <taxon>Spongiibacteraceae</taxon>
        <taxon>Zhongshania</taxon>
    </lineage>
</organism>
<dbReference type="AlphaFoldDB" id="A0A127M599"/>
<dbReference type="GO" id="GO:0055070">
    <property type="term" value="P:copper ion homeostasis"/>
    <property type="evidence" value="ECO:0007669"/>
    <property type="project" value="TreeGrafter"/>
</dbReference>
<evidence type="ECO:0000313" key="5">
    <source>
        <dbReference type="Proteomes" id="UP000074119"/>
    </source>
</evidence>
<dbReference type="KEGG" id="zal:AZF00_08465"/>
<keyword evidence="1" id="KW-0479">Metal-binding</keyword>
<dbReference type="GO" id="GO:0016020">
    <property type="term" value="C:membrane"/>
    <property type="evidence" value="ECO:0007669"/>
    <property type="project" value="TreeGrafter"/>
</dbReference>
<accession>A0A127M599</accession>
<dbReference type="GO" id="GO:0005507">
    <property type="term" value="F:copper ion binding"/>
    <property type="evidence" value="ECO:0007669"/>
    <property type="project" value="TreeGrafter"/>
</dbReference>
<proteinExistence type="predicted"/>
<dbReference type="GO" id="GO:0043682">
    <property type="term" value="F:P-type divalent copper transporter activity"/>
    <property type="evidence" value="ECO:0007669"/>
    <property type="project" value="TreeGrafter"/>
</dbReference>
<dbReference type="PANTHER" id="PTHR43520:SF8">
    <property type="entry name" value="P-TYPE CU(+) TRANSPORTER"/>
    <property type="match status" value="1"/>
</dbReference>
<dbReference type="InterPro" id="IPR036163">
    <property type="entry name" value="HMA_dom_sf"/>
</dbReference>
<dbReference type="PROSITE" id="PS50846">
    <property type="entry name" value="HMA_2"/>
    <property type="match status" value="1"/>
</dbReference>
<evidence type="ECO:0000313" key="4">
    <source>
        <dbReference type="EMBL" id="AMO68336.1"/>
    </source>
</evidence>
<dbReference type="PANTHER" id="PTHR43520">
    <property type="entry name" value="ATP7, ISOFORM B"/>
    <property type="match status" value="1"/>
</dbReference>
<name>A0A127M599_9GAMM</name>
<keyword evidence="2" id="KW-1278">Translocase</keyword>
<dbReference type="EMBL" id="CP014544">
    <property type="protein sequence ID" value="AMO68336.1"/>
    <property type="molecule type" value="Genomic_DNA"/>
</dbReference>
<dbReference type="InterPro" id="IPR017969">
    <property type="entry name" value="Heavy-metal-associated_CS"/>
</dbReference>
<protein>
    <recommendedName>
        <fullName evidence="3">HMA domain-containing protein</fullName>
    </recommendedName>
</protein>
<dbReference type="SUPFAM" id="SSF55008">
    <property type="entry name" value="HMA, heavy metal-associated domain"/>
    <property type="match status" value="1"/>
</dbReference>
<dbReference type="PROSITE" id="PS01047">
    <property type="entry name" value="HMA_1"/>
    <property type="match status" value="1"/>
</dbReference>
<gene>
    <name evidence="4" type="ORF">AZF00_08465</name>
</gene>
<dbReference type="Gene3D" id="3.30.70.100">
    <property type="match status" value="1"/>
</dbReference>
<dbReference type="STRING" id="1470434.AZF00_08465"/>
<evidence type="ECO:0000259" key="3">
    <source>
        <dbReference type="PROSITE" id="PS50846"/>
    </source>
</evidence>